<dbReference type="EMBL" id="JAACXV010000016">
    <property type="protein sequence ID" value="KAF7287151.1"/>
    <property type="molecule type" value="Genomic_DNA"/>
</dbReference>
<gene>
    <name evidence="1" type="ORF">GWI33_002522</name>
</gene>
<accession>A0A834IW02</accession>
<reference evidence="1" key="1">
    <citation type="submission" date="2020-08" db="EMBL/GenBank/DDBJ databases">
        <title>Genome sequencing and assembly of the red palm weevil Rhynchophorus ferrugineus.</title>
        <authorList>
            <person name="Dias G.B."/>
            <person name="Bergman C.M."/>
            <person name="Manee M."/>
        </authorList>
    </citation>
    <scope>NUCLEOTIDE SEQUENCE</scope>
    <source>
        <strain evidence="1">AA-2017</strain>
        <tissue evidence="1">Whole larva</tissue>
    </source>
</reference>
<organism evidence="1 2">
    <name type="scientific">Rhynchophorus ferrugineus</name>
    <name type="common">Red palm weevil</name>
    <name type="synonym">Curculio ferrugineus</name>
    <dbReference type="NCBI Taxonomy" id="354439"/>
    <lineage>
        <taxon>Eukaryota</taxon>
        <taxon>Metazoa</taxon>
        <taxon>Ecdysozoa</taxon>
        <taxon>Arthropoda</taxon>
        <taxon>Hexapoda</taxon>
        <taxon>Insecta</taxon>
        <taxon>Pterygota</taxon>
        <taxon>Neoptera</taxon>
        <taxon>Endopterygota</taxon>
        <taxon>Coleoptera</taxon>
        <taxon>Polyphaga</taxon>
        <taxon>Cucujiformia</taxon>
        <taxon>Curculionidae</taxon>
        <taxon>Dryophthorinae</taxon>
        <taxon>Rhynchophorus</taxon>
    </lineage>
</organism>
<dbReference type="Proteomes" id="UP000625711">
    <property type="component" value="Unassembled WGS sequence"/>
</dbReference>
<evidence type="ECO:0000313" key="2">
    <source>
        <dbReference type="Proteomes" id="UP000625711"/>
    </source>
</evidence>
<comment type="caution">
    <text evidence="1">The sequence shown here is derived from an EMBL/GenBank/DDBJ whole genome shotgun (WGS) entry which is preliminary data.</text>
</comment>
<dbReference type="OrthoDB" id="7222912at2759"/>
<keyword evidence="2" id="KW-1185">Reference proteome</keyword>
<proteinExistence type="predicted"/>
<sequence>MNDSTLTFVRSNGTRTSAAVVDRSGASSHGNEKKGTLVYLRNQRSCQVKVRPAIEMLILPFLVSIQSVEARGDTAGTYYKSNTTHLDIFMMLFLLCTLEVVVIKILTYEEENEMHGTQSSRRRSPMAMFFDRD</sequence>
<protein>
    <submittedName>
        <fullName evidence="1">Uncharacterized protein</fullName>
    </submittedName>
</protein>
<dbReference type="AlphaFoldDB" id="A0A834IW02"/>
<evidence type="ECO:0000313" key="1">
    <source>
        <dbReference type="EMBL" id="KAF7287151.1"/>
    </source>
</evidence>
<name>A0A834IW02_RHYFE</name>